<evidence type="ECO:0000256" key="13">
    <source>
        <dbReference type="ARBA" id="ARBA00049902"/>
    </source>
</evidence>
<feature type="compositionally biased region" description="Basic and acidic residues" evidence="14">
    <location>
        <begin position="159"/>
        <end position="168"/>
    </location>
</feature>
<feature type="region of interest" description="Disordered" evidence="14">
    <location>
        <begin position="810"/>
        <end position="920"/>
    </location>
</feature>
<keyword evidence="11" id="KW-0961">Cell wall biogenesis/degradation</keyword>
<gene>
    <name evidence="18" type="ORF">HEB94_001833</name>
</gene>
<evidence type="ECO:0000256" key="5">
    <source>
        <dbReference type="ARBA" id="ARBA00022676"/>
    </source>
</evidence>
<dbReference type="EMBL" id="JADBEM010000001">
    <property type="protein sequence ID" value="MBE1604985.1"/>
    <property type="molecule type" value="Genomic_DNA"/>
</dbReference>
<comment type="catalytic activity">
    <reaction evidence="13">
        <text>[GlcNAc-(1-&gt;4)-Mur2Ac(oyl-L-Ala-gamma-D-Glu-L-Lys-D-Ala-D-Ala)](n)-di-trans,octa-cis-undecaprenyl diphosphate + beta-D-GlcNAc-(1-&gt;4)-Mur2Ac(oyl-L-Ala-gamma-D-Glu-L-Lys-D-Ala-D-Ala)-di-trans,octa-cis-undecaprenyl diphosphate = [GlcNAc-(1-&gt;4)-Mur2Ac(oyl-L-Ala-gamma-D-Glu-L-Lys-D-Ala-D-Ala)](n+1)-di-trans,octa-cis-undecaprenyl diphosphate + di-trans,octa-cis-undecaprenyl diphosphate + H(+)</text>
        <dbReference type="Rhea" id="RHEA:23708"/>
        <dbReference type="Rhea" id="RHEA-COMP:9602"/>
        <dbReference type="Rhea" id="RHEA-COMP:9603"/>
        <dbReference type="ChEBI" id="CHEBI:15378"/>
        <dbReference type="ChEBI" id="CHEBI:58405"/>
        <dbReference type="ChEBI" id="CHEBI:60033"/>
        <dbReference type="ChEBI" id="CHEBI:78435"/>
        <dbReference type="EC" id="2.4.99.28"/>
    </reaction>
</comment>
<evidence type="ECO:0000259" key="16">
    <source>
        <dbReference type="Pfam" id="PF00905"/>
    </source>
</evidence>
<evidence type="ECO:0000256" key="14">
    <source>
        <dbReference type="SAM" id="MobiDB-lite"/>
    </source>
</evidence>
<evidence type="ECO:0000259" key="17">
    <source>
        <dbReference type="Pfam" id="PF00912"/>
    </source>
</evidence>
<feature type="compositionally biased region" description="Basic and acidic residues" evidence="14">
    <location>
        <begin position="108"/>
        <end position="117"/>
    </location>
</feature>
<dbReference type="InterPro" id="IPR001264">
    <property type="entry name" value="Glyco_trans_51"/>
</dbReference>
<keyword evidence="15" id="KW-0472">Membrane</keyword>
<evidence type="ECO:0000256" key="6">
    <source>
        <dbReference type="ARBA" id="ARBA00022679"/>
    </source>
</evidence>
<keyword evidence="9" id="KW-0573">Peptidoglycan synthesis</keyword>
<feature type="compositionally biased region" description="Basic and acidic residues" evidence="14">
    <location>
        <begin position="20"/>
        <end position="69"/>
    </location>
</feature>
<evidence type="ECO:0000256" key="7">
    <source>
        <dbReference type="ARBA" id="ARBA00022801"/>
    </source>
</evidence>
<dbReference type="Gene3D" id="3.40.710.10">
    <property type="entry name" value="DD-peptidase/beta-lactamase superfamily"/>
    <property type="match status" value="1"/>
</dbReference>
<organism evidence="18 19">
    <name type="scientific">Actinopolymorpha pittospori</name>
    <dbReference type="NCBI Taxonomy" id="648752"/>
    <lineage>
        <taxon>Bacteria</taxon>
        <taxon>Bacillati</taxon>
        <taxon>Actinomycetota</taxon>
        <taxon>Actinomycetes</taxon>
        <taxon>Propionibacteriales</taxon>
        <taxon>Actinopolymorphaceae</taxon>
        <taxon>Actinopolymorpha</taxon>
    </lineage>
</organism>
<dbReference type="InterPro" id="IPR050396">
    <property type="entry name" value="Glycosyltr_51/Transpeptidase"/>
</dbReference>
<evidence type="ECO:0000256" key="15">
    <source>
        <dbReference type="SAM" id="Phobius"/>
    </source>
</evidence>
<feature type="compositionally biased region" description="Pro residues" evidence="14">
    <location>
        <begin position="896"/>
        <end position="911"/>
    </location>
</feature>
<comment type="similarity">
    <text evidence="2">In the N-terminal section; belongs to the glycosyltransferase 51 family.</text>
</comment>
<dbReference type="SUPFAM" id="SSF56601">
    <property type="entry name" value="beta-lactamase/transpeptidase-like"/>
    <property type="match status" value="1"/>
</dbReference>
<keyword evidence="3 18" id="KW-0121">Carboxypeptidase</keyword>
<evidence type="ECO:0000256" key="4">
    <source>
        <dbReference type="ARBA" id="ARBA00022670"/>
    </source>
</evidence>
<keyword evidence="8" id="KW-0133">Cell shape</keyword>
<dbReference type="Gene3D" id="1.10.3810.10">
    <property type="entry name" value="Biosynthetic peptidoglycan transglycosylase-like"/>
    <property type="match status" value="1"/>
</dbReference>
<dbReference type="InterPro" id="IPR023346">
    <property type="entry name" value="Lysozyme-like_dom_sf"/>
</dbReference>
<keyword evidence="19" id="KW-1185">Reference proteome</keyword>
<dbReference type="InterPro" id="IPR012338">
    <property type="entry name" value="Beta-lactam/transpept-like"/>
</dbReference>
<evidence type="ECO:0000256" key="10">
    <source>
        <dbReference type="ARBA" id="ARBA00023268"/>
    </source>
</evidence>
<dbReference type="AlphaFoldDB" id="A0A927MQE7"/>
<feature type="compositionally biased region" description="Pro residues" evidence="14">
    <location>
        <begin position="874"/>
        <end position="889"/>
    </location>
</feature>
<comment type="catalytic activity">
    <reaction evidence="12">
        <text>Preferential cleavage: (Ac)2-L-Lys-D-Ala-|-D-Ala. Also transpeptidation of peptidyl-alanyl moieties that are N-acyl substituents of D-alanine.</text>
        <dbReference type="EC" id="3.4.16.4"/>
    </reaction>
</comment>
<keyword evidence="5" id="KW-0328">Glycosyltransferase</keyword>
<dbReference type="FunFam" id="1.10.3810.10:FF:000001">
    <property type="entry name" value="Penicillin-binding protein 1A"/>
    <property type="match status" value="1"/>
</dbReference>
<protein>
    <submittedName>
        <fullName evidence="18">Membrane peptidoglycan carboxypeptidase</fullName>
    </submittedName>
</protein>
<dbReference type="RefSeq" id="WP_192749399.1">
    <property type="nucleotide sequence ID" value="NZ_BAABJL010000030.1"/>
</dbReference>
<evidence type="ECO:0000256" key="8">
    <source>
        <dbReference type="ARBA" id="ARBA00022960"/>
    </source>
</evidence>
<dbReference type="GO" id="GO:0030288">
    <property type="term" value="C:outer membrane-bounded periplasmic space"/>
    <property type="evidence" value="ECO:0007669"/>
    <property type="project" value="TreeGrafter"/>
</dbReference>
<evidence type="ECO:0000256" key="9">
    <source>
        <dbReference type="ARBA" id="ARBA00022984"/>
    </source>
</evidence>
<keyword evidence="10" id="KW-0511">Multifunctional enzyme</keyword>
<keyword evidence="15" id="KW-1133">Transmembrane helix</keyword>
<keyword evidence="6" id="KW-0808">Transferase</keyword>
<dbReference type="InterPro" id="IPR036950">
    <property type="entry name" value="PBP_transglycosylase"/>
</dbReference>
<name>A0A927MQE7_9ACTN</name>
<keyword evidence="4" id="KW-0645">Protease</keyword>
<dbReference type="Pfam" id="PF00912">
    <property type="entry name" value="Transgly"/>
    <property type="match status" value="1"/>
</dbReference>
<dbReference type="GO" id="GO:0009002">
    <property type="term" value="F:serine-type D-Ala-D-Ala carboxypeptidase activity"/>
    <property type="evidence" value="ECO:0007669"/>
    <property type="project" value="UniProtKB-EC"/>
</dbReference>
<dbReference type="InterPro" id="IPR001460">
    <property type="entry name" value="PCN-bd_Tpept"/>
</dbReference>
<feature type="compositionally biased region" description="Low complexity" evidence="14">
    <location>
        <begin position="838"/>
        <end position="855"/>
    </location>
</feature>
<dbReference type="Proteomes" id="UP000638648">
    <property type="component" value="Unassembled WGS sequence"/>
</dbReference>
<feature type="domain" description="Glycosyl transferase family 51" evidence="17">
    <location>
        <begin position="257"/>
        <end position="431"/>
    </location>
</feature>
<proteinExistence type="inferred from homology"/>
<dbReference type="SUPFAM" id="SSF53955">
    <property type="entry name" value="Lysozyme-like"/>
    <property type="match status" value="1"/>
</dbReference>
<dbReference type="GO" id="GO:0008955">
    <property type="term" value="F:peptidoglycan glycosyltransferase activity"/>
    <property type="evidence" value="ECO:0007669"/>
    <property type="project" value="UniProtKB-EC"/>
</dbReference>
<dbReference type="PANTHER" id="PTHR32282">
    <property type="entry name" value="BINDING PROTEIN TRANSPEPTIDASE, PUTATIVE-RELATED"/>
    <property type="match status" value="1"/>
</dbReference>
<dbReference type="GO" id="GO:0071555">
    <property type="term" value="P:cell wall organization"/>
    <property type="evidence" value="ECO:0007669"/>
    <property type="project" value="UniProtKB-KW"/>
</dbReference>
<reference evidence="18" key="1">
    <citation type="submission" date="2020-10" db="EMBL/GenBank/DDBJ databases">
        <title>Sequencing the genomes of 1000 actinobacteria strains.</title>
        <authorList>
            <person name="Klenk H.-P."/>
        </authorList>
    </citation>
    <scope>NUCLEOTIDE SEQUENCE</scope>
    <source>
        <strain evidence="18">DSM 45354</strain>
    </source>
</reference>
<comment type="similarity">
    <text evidence="1">In the C-terminal section; belongs to the transpeptidase family.</text>
</comment>
<feature type="transmembrane region" description="Helical" evidence="15">
    <location>
        <begin position="207"/>
        <end position="231"/>
    </location>
</feature>
<evidence type="ECO:0000256" key="11">
    <source>
        <dbReference type="ARBA" id="ARBA00023316"/>
    </source>
</evidence>
<feature type="compositionally biased region" description="Basic and acidic residues" evidence="14">
    <location>
        <begin position="88"/>
        <end position="98"/>
    </location>
</feature>
<evidence type="ECO:0000256" key="1">
    <source>
        <dbReference type="ARBA" id="ARBA00007090"/>
    </source>
</evidence>
<keyword evidence="7" id="KW-0378">Hydrolase</keyword>
<dbReference type="GO" id="GO:0006508">
    <property type="term" value="P:proteolysis"/>
    <property type="evidence" value="ECO:0007669"/>
    <property type="project" value="UniProtKB-KW"/>
</dbReference>
<evidence type="ECO:0000313" key="19">
    <source>
        <dbReference type="Proteomes" id="UP000638648"/>
    </source>
</evidence>
<evidence type="ECO:0000313" key="18">
    <source>
        <dbReference type="EMBL" id="MBE1604985.1"/>
    </source>
</evidence>
<dbReference type="GO" id="GO:0008658">
    <property type="term" value="F:penicillin binding"/>
    <property type="evidence" value="ECO:0007669"/>
    <property type="project" value="InterPro"/>
</dbReference>
<dbReference type="Pfam" id="PF00905">
    <property type="entry name" value="Transpeptidase"/>
    <property type="match status" value="1"/>
</dbReference>
<evidence type="ECO:0000256" key="3">
    <source>
        <dbReference type="ARBA" id="ARBA00022645"/>
    </source>
</evidence>
<accession>A0A927MQE7</accession>
<evidence type="ECO:0000256" key="2">
    <source>
        <dbReference type="ARBA" id="ARBA00007739"/>
    </source>
</evidence>
<feature type="domain" description="Penicillin-binding protein transpeptidase" evidence="16">
    <location>
        <begin position="523"/>
        <end position="769"/>
    </location>
</feature>
<feature type="region of interest" description="Disordered" evidence="14">
    <location>
        <begin position="1"/>
        <end position="199"/>
    </location>
</feature>
<comment type="caution">
    <text evidence="18">The sequence shown here is derived from an EMBL/GenBank/DDBJ whole genome shotgun (WGS) entry which is preliminary data.</text>
</comment>
<dbReference type="PANTHER" id="PTHR32282:SF34">
    <property type="entry name" value="PENICILLIN-BINDING PROTEIN 1A"/>
    <property type="match status" value="1"/>
</dbReference>
<evidence type="ECO:0000256" key="12">
    <source>
        <dbReference type="ARBA" id="ARBA00034000"/>
    </source>
</evidence>
<keyword evidence="15" id="KW-0812">Transmembrane</keyword>
<dbReference type="GO" id="GO:0008360">
    <property type="term" value="P:regulation of cell shape"/>
    <property type="evidence" value="ECO:0007669"/>
    <property type="project" value="UniProtKB-KW"/>
</dbReference>
<dbReference type="GO" id="GO:0009252">
    <property type="term" value="P:peptidoglycan biosynthetic process"/>
    <property type="evidence" value="ECO:0007669"/>
    <property type="project" value="UniProtKB-KW"/>
</dbReference>
<sequence>MTRTYSDDDGYARRASQRRRPVEESTERDVNHYGDYAPRRDDYRDGSADRYDRPADQAELYDRGGDYGDRRRRPTTRRPLYAEEYEDYPSRRQGHTDDQDAPGGDYRSTYRGDHRNGYGDQSTGYGDPRETSTTRRPLFADEQDGYADPGATSTVRRPLFADERDDAGQRATGGGGDDTQNDLLDGDGQPPEGPRGRKGGRRRLRRVLLVVLLTILGLGVAGVVAFVIGYIRTPIPDPNTLLNANTTTLYYGDGKSVLGTFHSQNRISVPLDQVPKRVQDAVVAAENRSFWTDTGISPSGIARAAWNQFRGGSTQGGSTITQQYVKNYYLTQDQTLTRKVKELFITLKLQGQVSKQEVLQNYLNTSYYGRGAWGIEVAANAYFDKHVQQLTPQEAAVLASVLRAPSNYDPAVDPSNESRLAGRYHYVLEGMAEMGEFPRAEAATAPLPKLHVAKTSDTYAGPGGYLLVQVRKELLKLGYSEQQIESGGLQVTTTYDAKAQKAMEKAFAENFPTENAAGVYAGAAAVQPGTGAVVAMYGGKDYLKRQFNDATQAKLQPGSTFKPFALAAALEHGVSLESRFAGNSPLELPDGDEVSNEFDRDYGRTVDLLKATRDSINTAYVDMTEHAISPNDVYDAAVRAGVPKDSPGLDKHAKISLGFASVSPTDMANSYATFATGGVSAQWHVVDKVTSSSGEITYQAKSSKKQEFRGDVIRDVDYALQDVVEHGSAEEAAKDLGRPAAGKTGTHEDQTAWFVGYTPQLAASVAFYKDANGDGVKESLDDVGGMDTFFGGGYPAQIWTSFMKNALAGQPVKQFPPPSHIGRSKKPTPTNSATRRNPVPSVTPTTAVPDPTLTPRAPESPNPTPTFTHRSDPTLPPKQPKPPKSPDPTPTFTQEPPDPTPTFTPRKPLPGPTNTKWPRP</sequence>